<feature type="non-terminal residue" evidence="2">
    <location>
        <position position="1"/>
    </location>
</feature>
<feature type="non-terminal residue" evidence="2">
    <location>
        <position position="179"/>
    </location>
</feature>
<feature type="region of interest" description="Disordered" evidence="1">
    <location>
        <begin position="109"/>
        <end position="153"/>
    </location>
</feature>
<dbReference type="EMBL" id="BTSY01000006">
    <property type="protein sequence ID" value="GMT31736.1"/>
    <property type="molecule type" value="Genomic_DNA"/>
</dbReference>
<evidence type="ECO:0000256" key="1">
    <source>
        <dbReference type="SAM" id="MobiDB-lite"/>
    </source>
</evidence>
<gene>
    <name evidence="2" type="ORF">PFISCL1PPCAC_23033</name>
</gene>
<protein>
    <submittedName>
        <fullName evidence="2">Uncharacterized protein</fullName>
    </submittedName>
</protein>
<evidence type="ECO:0000313" key="3">
    <source>
        <dbReference type="Proteomes" id="UP001432322"/>
    </source>
</evidence>
<name>A0AAV5WIF6_9BILA</name>
<sequence>DLRHSIYDLIHCLQVTLQELTEIKDQPEVAEEKSNDLVMTKEECREAALNSFNNSSSTVPATQPIDNQMNIQSNSIQDSPKSDHHDFAVKVEEDPFELINDIFFNFPADEIKDEETESITEQEGEGEENNHDPVDHLNSNSIGDQTADPFYDSDKMWTLDDAVGQEMTRQEIGQTLDKR</sequence>
<comment type="caution">
    <text evidence="2">The sequence shown here is derived from an EMBL/GenBank/DDBJ whole genome shotgun (WGS) entry which is preliminary data.</text>
</comment>
<dbReference type="Proteomes" id="UP001432322">
    <property type="component" value="Unassembled WGS sequence"/>
</dbReference>
<keyword evidence="3" id="KW-1185">Reference proteome</keyword>
<proteinExistence type="predicted"/>
<evidence type="ECO:0000313" key="2">
    <source>
        <dbReference type="EMBL" id="GMT31736.1"/>
    </source>
</evidence>
<dbReference type="AlphaFoldDB" id="A0AAV5WIF6"/>
<reference evidence="2" key="1">
    <citation type="submission" date="2023-10" db="EMBL/GenBank/DDBJ databases">
        <title>Genome assembly of Pristionchus species.</title>
        <authorList>
            <person name="Yoshida K."/>
            <person name="Sommer R.J."/>
        </authorList>
    </citation>
    <scope>NUCLEOTIDE SEQUENCE</scope>
    <source>
        <strain evidence="2">RS5133</strain>
    </source>
</reference>
<accession>A0AAV5WIF6</accession>
<organism evidence="2 3">
    <name type="scientific">Pristionchus fissidentatus</name>
    <dbReference type="NCBI Taxonomy" id="1538716"/>
    <lineage>
        <taxon>Eukaryota</taxon>
        <taxon>Metazoa</taxon>
        <taxon>Ecdysozoa</taxon>
        <taxon>Nematoda</taxon>
        <taxon>Chromadorea</taxon>
        <taxon>Rhabditida</taxon>
        <taxon>Rhabditina</taxon>
        <taxon>Diplogasteromorpha</taxon>
        <taxon>Diplogasteroidea</taxon>
        <taxon>Neodiplogasteridae</taxon>
        <taxon>Pristionchus</taxon>
    </lineage>
</organism>
<feature type="compositionally biased region" description="Acidic residues" evidence="1">
    <location>
        <begin position="111"/>
        <end position="127"/>
    </location>
</feature>